<protein>
    <recommendedName>
        <fullName evidence="7">Signal recognition particle subunit SRP14</fullName>
    </recommendedName>
    <alternativeName>
        <fullName evidence="7">Signal recognition particle 14 kDa protein</fullName>
    </alternativeName>
</protein>
<evidence type="ECO:0000313" key="9">
    <source>
        <dbReference type="Proteomes" id="UP000268321"/>
    </source>
</evidence>
<comment type="function">
    <text evidence="7">Component of the signal recognition particle (SRP) complex, a ribonucleoprotein complex that mediates the cotranslational targeting of secretory and membrane proteins to the endoplasmic reticulum (ER).</text>
</comment>
<sequence>MPRLCNKEFLTQLESCLAEIDGSNSVYLTQKRLVASLDSAPKDQPTDLSSNVIEHPEKYNKNTRHYPVLVRFSTGSSNSKISTVIEAENLDSFWIEYFIVLRNGFTGLKESDNKEKKKKKYKVSKA</sequence>
<keyword evidence="3 7" id="KW-0963">Cytoplasm</keyword>
<comment type="subunit">
    <text evidence="7">Component of a fungal signal recognition particle (SRP) complex that consists of a 7SL RNA molecule (scR1) and at least six protein subunits: SRP72, SRP68, SRP54, SEC65, SRP21 and SRP14.</text>
</comment>
<dbReference type="GO" id="GO:0008312">
    <property type="term" value="F:7S RNA binding"/>
    <property type="evidence" value="ECO:0007669"/>
    <property type="project" value="UniProtKB-UniRule"/>
</dbReference>
<evidence type="ECO:0000256" key="7">
    <source>
        <dbReference type="RuleBase" id="RU368100"/>
    </source>
</evidence>
<comment type="subcellular location">
    <subcellularLocation>
        <location evidence="1 7">Cytoplasm</location>
    </subcellularLocation>
</comment>
<dbReference type="AlphaFoldDB" id="A0A4P9ZIL8"/>
<keyword evidence="9" id="KW-1185">Reference proteome</keyword>
<evidence type="ECO:0000256" key="1">
    <source>
        <dbReference type="ARBA" id="ARBA00004496"/>
    </source>
</evidence>
<keyword evidence="6 7" id="KW-0687">Ribonucleoprotein</keyword>
<dbReference type="OrthoDB" id="19209at2759"/>
<dbReference type="InterPro" id="IPR003210">
    <property type="entry name" value="Signal_recog_particle_SRP14"/>
</dbReference>
<dbReference type="Gene3D" id="3.30.720.10">
    <property type="entry name" value="Signal recognition particle alu RNA binding heterodimer, srp9/1"/>
    <property type="match status" value="1"/>
</dbReference>
<dbReference type="InterPro" id="IPR009018">
    <property type="entry name" value="Signal_recog_particle_SRP9/14"/>
</dbReference>
<name>A0A4P9ZIL8_9ASCO</name>
<reference evidence="9" key="1">
    <citation type="journal article" date="2018" name="Nat. Microbiol.">
        <title>Leveraging single-cell genomics to expand the fungal tree of life.</title>
        <authorList>
            <person name="Ahrendt S.R."/>
            <person name="Quandt C.A."/>
            <person name="Ciobanu D."/>
            <person name="Clum A."/>
            <person name="Salamov A."/>
            <person name="Andreopoulos B."/>
            <person name="Cheng J.F."/>
            <person name="Woyke T."/>
            <person name="Pelin A."/>
            <person name="Henrissat B."/>
            <person name="Reynolds N.K."/>
            <person name="Benny G.L."/>
            <person name="Smith M.E."/>
            <person name="James T.Y."/>
            <person name="Grigoriev I.V."/>
        </authorList>
    </citation>
    <scope>NUCLEOTIDE SEQUENCE [LARGE SCALE GENOMIC DNA]</scope>
    <source>
        <strain evidence="9">Baker2002</strain>
    </source>
</reference>
<dbReference type="Pfam" id="PF02290">
    <property type="entry name" value="SRP14"/>
    <property type="match status" value="1"/>
</dbReference>
<evidence type="ECO:0000256" key="5">
    <source>
        <dbReference type="ARBA" id="ARBA00023135"/>
    </source>
</evidence>
<dbReference type="GO" id="GO:0006614">
    <property type="term" value="P:SRP-dependent cotranslational protein targeting to membrane"/>
    <property type="evidence" value="ECO:0007669"/>
    <property type="project" value="UniProtKB-UniRule"/>
</dbReference>
<dbReference type="PANTHER" id="PTHR12013">
    <property type="entry name" value="SIGNAL RECOGNITION PARTICLE 14 KD PROTEIN"/>
    <property type="match status" value="1"/>
</dbReference>
<dbReference type="GO" id="GO:0030942">
    <property type="term" value="F:endoplasmic reticulum signal peptide binding"/>
    <property type="evidence" value="ECO:0007669"/>
    <property type="project" value="UniProtKB-UniRule"/>
</dbReference>
<evidence type="ECO:0000256" key="4">
    <source>
        <dbReference type="ARBA" id="ARBA00022884"/>
    </source>
</evidence>
<gene>
    <name evidence="8" type="ORF">METBISCDRAFT_21111</name>
</gene>
<organism evidence="8 9">
    <name type="scientific">Metschnikowia bicuspidata</name>
    <dbReference type="NCBI Taxonomy" id="27322"/>
    <lineage>
        <taxon>Eukaryota</taxon>
        <taxon>Fungi</taxon>
        <taxon>Dikarya</taxon>
        <taxon>Ascomycota</taxon>
        <taxon>Saccharomycotina</taxon>
        <taxon>Pichiomycetes</taxon>
        <taxon>Metschnikowiaceae</taxon>
        <taxon>Metschnikowia</taxon>
    </lineage>
</organism>
<proteinExistence type="inferred from homology"/>
<comment type="similarity">
    <text evidence="2 7">Belongs to the SRP14 family.</text>
</comment>
<keyword evidence="5 7" id="KW-0733">Signal recognition particle</keyword>
<dbReference type="Proteomes" id="UP000268321">
    <property type="component" value="Unassembled WGS sequence"/>
</dbReference>
<dbReference type="SUPFAM" id="SSF54762">
    <property type="entry name" value="Signal recognition particle alu RNA binding heterodimer, SRP9/14"/>
    <property type="match status" value="1"/>
</dbReference>
<evidence type="ECO:0000313" key="8">
    <source>
        <dbReference type="EMBL" id="RKP32848.1"/>
    </source>
</evidence>
<evidence type="ECO:0000256" key="3">
    <source>
        <dbReference type="ARBA" id="ARBA00022490"/>
    </source>
</evidence>
<evidence type="ECO:0000256" key="2">
    <source>
        <dbReference type="ARBA" id="ARBA00010349"/>
    </source>
</evidence>
<dbReference type="EMBL" id="ML004429">
    <property type="protein sequence ID" value="RKP32848.1"/>
    <property type="molecule type" value="Genomic_DNA"/>
</dbReference>
<accession>A0A4P9ZIL8</accession>
<evidence type="ECO:0000256" key="6">
    <source>
        <dbReference type="ARBA" id="ARBA00023274"/>
    </source>
</evidence>
<dbReference type="GO" id="GO:0005786">
    <property type="term" value="C:signal recognition particle, endoplasmic reticulum targeting"/>
    <property type="evidence" value="ECO:0007669"/>
    <property type="project" value="UniProtKB-UniRule"/>
</dbReference>
<keyword evidence="4 7" id="KW-0694">RNA-binding</keyword>